<sequence>MTDEHNEAPKSANERREQLFQAMRKGGGTWDWTRARETYYEHPDPRTVRRDLEQLRKAGRVFRDRETGRYEAVGY</sequence>
<keyword evidence="1" id="KW-0030">Aminoacyl-tRNA synthetase</keyword>
<keyword evidence="2" id="KW-1185">Reference proteome</keyword>
<proteinExistence type="predicted"/>
<protein>
    <submittedName>
        <fullName evidence="1">Valyl-tRNA synthetase</fullName>
    </submittedName>
</protein>
<dbReference type="RefSeq" id="WP_184922008.1">
    <property type="nucleotide sequence ID" value="NZ_JACHJR010000001.1"/>
</dbReference>
<reference evidence="1 2" key="1">
    <citation type="submission" date="2020-08" db="EMBL/GenBank/DDBJ databases">
        <title>Sequencing the genomes of 1000 actinobacteria strains.</title>
        <authorList>
            <person name="Klenk H.-P."/>
        </authorList>
    </citation>
    <scope>NUCLEOTIDE SEQUENCE [LARGE SCALE GENOMIC DNA]</scope>
    <source>
        <strain evidence="1 2">DSM 44786</strain>
    </source>
</reference>
<dbReference type="AlphaFoldDB" id="A0A7W7SHV0"/>
<dbReference type="Proteomes" id="UP000573327">
    <property type="component" value="Unassembled WGS sequence"/>
</dbReference>
<dbReference type="GO" id="GO:0004812">
    <property type="term" value="F:aminoacyl-tRNA ligase activity"/>
    <property type="evidence" value="ECO:0007669"/>
    <property type="project" value="UniProtKB-KW"/>
</dbReference>
<accession>A0A7W7SHV0</accession>
<evidence type="ECO:0000313" key="1">
    <source>
        <dbReference type="EMBL" id="MBB4950657.1"/>
    </source>
</evidence>
<comment type="caution">
    <text evidence="1">The sequence shown here is derived from an EMBL/GenBank/DDBJ whole genome shotgun (WGS) entry which is preliminary data.</text>
</comment>
<organism evidence="1 2">
    <name type="scientific">Kitasatospora gansuensis</name>
    <dbReference type="NCBI Taxonomy" id="258050"/>
    <lineage>
        <taxon>Bacteria</taxon>
        <taxon>Bacillati</taxon>
        <taxon>Actinomycetota</taxon>
        <taxon>Actinomycetes</taxon>
        <taxon>Kitasatosporales</taxon>
        <taxon>Streptomycetaceae</taxon>
        <taxon>Kitasatospora</taxon>
    </lineage>
</organism>
<evidence type="ECO:0000313" key="2">
    <source>
        <dbReference type="Proteomes" id="UP000573327"/>
    </source>
</evidence>
<dbReference type="EMBL" id="JACHJR010000001">
    <property type="protein sequence ID" value="MBB4950657.1"/>
    <property type="molecule type" value="Genomic_DNA"/>
</dbReference>
<gene>
    <name evidence="1" type="ORF">F4556_006192</name>
</gene>
<keyword evidence="1" id="KW-0436">Ligase</keyword>
<name>A0A7W7SHV0_9ACTN</name>